<reference evidence="1" key="1">
    <citation type="submission" date="2023-07" db="EMBL/GenBank/DDBJ databases">
        <authorList>
            <person name="Stuckert A."/>
        </authorList>
    </citation>
    <scope>NUCLEOTIDE SEQUENCE</scope>
</reference>
<protein>
    <submittedName>
        <fullName evidence="1">Uncharacterized protein</fullName>
    </submittedName>
</protein>
<evidence type="ECO:0000313" key="1">
    <source>
        <dbReference type="EMBL" id="CAJ0958463.1"/>
    </source>
</evidence>
<comment type="caution">
    <text evidence="1">The sequence shown here is derived from an EMBL/GenBank/DDBJ whole genome shotgun (WGS) entry which is preliminary data.</text>
</comment>
<dbReference type="Proteomes" id="UP001176940">
    <property type="component" value="Unassembled WGS sequence"/>
</dbReference>
<proteinExistence type="predicted"/>
<gene>
    <name evidence="1" type="ORF">RIMI_LOCUS16420741</name>
</gene>
<keyword evidence="2" id="KW-1185">Reference proteome</keyword>
<name>A0ABN9M488_9NEOB</name>
<evidence type="ECO:0000313" key="2">
    <source>
        <dbReference type="Proteomes" id="UP001176940"/>
    </source>
</evidence>
<dbReference type="EMBL" id="CAUEEQ010045823">
    <property type="protein sequence ID" value="CAJ0958463.1"/>
    <property type="molecule type" value="Genomic_DNA"/>
</dbReference>
<accession>A0ABN9M488</accession>
<organism evidence="1 2">
    <name type="scientific">Ranitomeya imitator</name>
    <name type="common">mimic poison frog</name>
    <dbReference type="NCBI Taxonomy" id="111125"/>
    <lineage>
        <taxon>Eukaryota</taxon>
        <taxon>Metazoa</taxon>
        <taxon>Chordata</taxon>
        <taxon>Craniata</taxon>
        <taxon>Vertebrata</taxon>
        <taxon>Euteleostomi</taxon>
        <taxon>Amphibia</taxon>
        <taxon>Batrachia</taxon>
        <taxon>Anura</taxon>
        <taxon>Neobatrachia</taxon>
        <taxon>Hyloidea</taxon>
        <taxon>Dendrobatidae</taxon>
        <taxon>Dendrobatinae</taxon>
        <taxon>Ranitomeya</taxon>
    </lineage>
</organism>
<sequence length="80" mass="9141">MFLLAEIDMSSLTCQATKGRYEYKRSLTPASHFCKNNQGHWAFSFQLKTSKKKKFEDIQKANQAVVKKLADNYSSSDDEG</sequence>